<organism evidence="1 2">
    <name type="scientific">Phlebia brevispora</name>
    <dbReference type="NCBI Taxonomy" id="194682"/>
    <lineage>
        <taxon>Eukaryota</taxon>
        <taxon>Fungi</taxon>
        <taxon>Dikarya</taxon>
        <taxon>Basidiomycota</taxon>
        <taxon>Agaricomycotina</taxon>
        <taxon>Agaricomycetes</taxon>
        <taxon>Polyporales</taxon>
        <taxon>Meruliaceae</taxon>
        <taxon>Phlebia</taxon>
    </lineage>
</organism>
<proteinExistence type="predicted"/>
<sequence>MLGRSPRMMYHAESFARNGFETYIIGNRGTEPIPSLLTLPVQLLYLPDPPKPSPSIPFILTAPLKVFTQVFSILDALLVRIPLTPEFILVQNPPSIPTLALVWLVSRLRGSKVIIDWHNLGYSILALKLRKGHPLVEIARRFEAYFGRCAYAHLFVTQAMRDKLVKEWQLQGQKIVLHDRPPAHFHRASASEMHELFVGLQKDFSSPSLRSFLPECASPYSTPFTNVPALPADGSDNVDFDVERDSPMPSARPDRPALLVSRKGPDREKYMRQVEQLQRGSEGRRGWEYVRCVSMWLKAADYPLMLGSADVGISLHLSSSGLDLPMKVVDMFGCGLPVCARNFACLDELVKDGINGLVFEDAEQLSKQLVSLLTGFPSSPKLDSLRASLLHATPVSPSQRSSFDDLSSPPASGSMGKTNTDWEWCSWTQNWNKVMRPLLLTDVASGQSL</sequence>
<reference evidence="1" key="1">
    <citation type="submission" date="2022-07" db="EMBL/GenBank/DDBJ databases">
        <title>Genome Sequence of Phlebia brevispora.</title>
        <authorList>
            <person name="Buettner E."/>
        </authorList>
    </citation>
    <scope>NUCLEOTIDE SEQUENCE</scope>
    <source>
        <strain evidence="1">MPL23</strain>
    </source>
</reference>
<name>A0ACC1RWA7_9APHY</name>
<comment type="caution">
    <text evidence="1">The sequence shown here is derived from an EMBL/GenBank/DDBJ whole genome shotgun (WGS) entry which is preliminary data.</text>
</comment>
<dbReference type="Proteomes" id="UP001148662">
    <property type="component" value="Unassembled WGS sequence"/>
</dbReference>
<accession>A0ACC1RWA7</accession>
<evidence type="ECO:0000313" key="2">
    <source>
        <dbReference type="Proteomes" id="UP001148662"/>
    </source>
</evidence>
<gene>
    <name evidence="1" type="ORF">NM688_g8177</name>
</gene>
<protein>
    <submittedName>
        <fullName evidence="1">Uncharacterized protein</fullName>
    </submittedName>
</protein>
<dbReference type="EMBL" id="JANHOG010002115">
    <property type="protein sequence ID" value="KAJ3527074.1"/>
    <property type="molecule type" value="Genomic_DNA"/>
</dbReference>
<keyword evidence="2" id="KW-1185">Reference proteome</keyword>
<evidence type="ECO:0000313" key="1">
    <source>
        <dbReference type="EMBL" id="KAJ3527074.1"/>
    </source>
</evidence>